<sequence>MHACAGQSAPRSFYSPASAYLPPSAPFAETCVAGQLVELSGQSFSNNLNGARVFASLTTQLPAISVLLPPLGELSCGAVHNCLASADADLASTLLVEGREGGGTNESASQSEGVRPHGAVGTSGALGVLWAYDGVERHSTNTTAETRSHPEPAGMEPRRGELVAGTSCSPLACRGLLRCLRKAKEVGEQTDVFIYHAYCDKLPPPPFPCVHEGLPPDVDRKRPSVDSRALLPPVVRPCPCPRCRRMPRHANSSPDTDDPSARSDAQNLKTRLAIRFRQSPRAHNDQSLVHDAGVLARKWDGCEFDAAPFKRVHRVFVAL</sequence>
<dbReference type="KEGG" id="pco:PHACADRAFT_251132"/>
<protein>
    <submittedName>
        <fullName evidence="2">Uncharacterized protein</fullName>
    </submittedName>
</protein>
<feature type="region of interest" description="Disordered" evidence="1">
    <location>
        <begin position="139"/>
        <end position="161"/>
    </location>
</feature>
<reference evidence="2 3" key="1">
    <citation type="journal article" date="2012" name="BMC Genomics">
        <title>Comparative genomics of the white-rot fungi, Phanerochaete carnosa and P. chrysosporium, to elucidate the genetic basis of the distinct wood types they colonize.</title>
        <authorList>
            <person name="Suzuki H."/>
            <person name="MacDonald J."/>
            <person name="Syed K."/>
            <person name="Salamov A."/>
            <person name="Hori C."/>
            <person name="Aerts A."/>
            <person name="Henrissat B."/>
            <person name="Wiebenga A."/>
            <person name="vanKuyk P.A."/>
            <person name="Barry K."/>
            <person name="Lindquist E."/>
            <person name="LaButti K."/>
            <person name="Lapidus A."/>
            <person name="Lucas S."/>
            <person name="Coutinho P."/>
            <person name="Gong Y."/>
            <person name="Samejima M."/>
            <person name="Mahadevan R."/>
            <person name="Abou-Zaid M."/>
            <person name="de Vries R.P."/>
            <person name="Igarashi K."/>
            <person name="Yadav J.S."/>
            <person name="Grigoriev I.V."/>
            <person name="Master E.R."/>
        </authorList>
    </citation>
    <scope>NUCLEOTIDE SEQUENCE [LARGE SCALE GENOMIC DNA]</scope>
    <source>
        <strain evidence="2 3">HHB-10118-sp</strain>
    </source>
</reference>
<dbReference type="GeneID" id="18915136"/>
<dbReference type="AlphaFoldDB" id="K5WDW1"/>
<evidence type="ECO:0000256" key="1">
    <source>
        <dbReference type="SAM" id="MobiDB-lite"/>
    </source>
</evidence>
<evidence type="ECO:0000313" key="3">
    <source>
        <dbReference type="Proteomes" id="UP000008370"/>
    </source>
</evidence>
<name>K5WDW1_PHACS</name>
<accession>K5WDW1</accession>
<proteinExistence type="predicted"/>
<dbReference type="EMBL" id="JH930470">
    <property type="protein sequence ID" value="EKM57470.1"/>
    <property type="molecule type" value="Genomic_DNA"/>
</dbReference>
<feature type="compositionally biased region" description="Basic and acidic residues" evidence="1">
    <location>
        <begin position="146"/>
        <end position="161"/>
    </location>
</feature>
<dbReference type="HOGENOM" id="CLU_871864_0_0_1"/>
<dbReference type="Proteomes" id="UP000008370">
    <property type="component" value="Unassembled WGS sequence"/>
</dbReference>
<dbReference type="InParanoid" id="K5WDW1"/>
<feature type="region of interest" description="Disordered" evidence="1">
    <location>
        <begin position="98"/>
        <end position="120"/>
    </location>
</feature>
<evidence type="ECO:0000313" key="2">
    <source>
        <dbReference type="EMBL" id="EKM57470.1"/>
    </source>
</evidence>
<organism evidence="2 3">
    <name type="scientific">Phanerochaete carnosa (strain HHB-10118-sp)</name>
    <name type="common">White-rot fungus</name>
    <name type="synonym">Peniophora carnosa</name>
    <dbReference type="NCBI Taxonomy" id="650164"/>
    <lineage>
        <taxon>Eukaryota</taxon>
        <taxon>Fungi</taxon>
        <taxon>Dikarya</taxon>
        <taxon>Basidiomycota</taxon>
        <taxon>Agaricomycotina</taxon>
        <taxon>Agaricomycetes</taxon>
        <taxon>Polyporales</taxon>
        <taxon>Phanerochaetaceae</taxon>
        <taxon>Phanerochaete</taxon>
    </lineage>
</organism>
<keyword evidence="3" id="KW-1185">Reference proteome</keyword>
<gene>
    <name evidence="2" type="ORF">PHACADRAFT_251132</name>
</gene>
<dbReference type="RefSeq" id="XP_007392821.1">
    <property type="nucleotide sequence ID" value="XM_007392759.1"/>
</dbReference>